<dbReference type="Gene3D" id="3.40.50.300">
    <property type="entry name" value="P-loop containing nucleotide triphosphate hydrolases"/>
    <property type="match status" value="1"/>
</dbReference>
<dbReference type="GO" id="GO:0005874">
    <property type="term" value="C:microtubule"/>
    <property type="evidence" value="ECO:0007669"/>
    <property type="project" value="TreeGrafter"/>
</dbReference>
<accession>A0AAP0FWX9</accession>
<dbReference type="SUPFAM" id="SSF52540">
    <property type="entry name" value="P-loop containing nucleoside triphosphate hydrolases"/>
    <property type="match status" value="1"/>
</dbReference>
<dbReference type="InterPro" id="IPR022812">
    <property type="entry name" value="Dynamin"/>
</dbReference>
<comment type="caution">
    <text evidence="2">The sequence shown here is derived from an EMBL/GenBank/DDBJ whole genome shotgun (WGS) entry which is preliminary data.</text>
</comment>
<reference evidence="2 3" key="1">
    <citation type="journal article" date="2022" name="Nat. Plants">
        <title>Genomes of leafy and leafless Platanthera orchids illuminate the evolution of mycoheterotrophy.</title>
        <authorList>
            <person name="Li M.H."/>
            <person name="Liu K.W."/>
            <person name="Li Z."/>
            <person name="Lu H.C."/>
            <person name="Ye Q.L."/>
            <person name="Zhang D."/>
            <person name="Wang J.Y."/>
            <person name="Li Y.F."/>
            <person name="Zhong Z.M."/>
            <person name="Liu X."/>
            <person name="Yu X."/>
            <person name="Liu D.K."/>
            <person name="Tu X.D."/>
            <person name="Liu B."/>
            <person name="Hao Y."/>
            <person name="Liao X.Y."/>
            <person name="Jiang Y.T."/>
            <person name="Sun W.H."/>
            <person name="Chen J."/>
            <person name="Chen Y.Q."/>
            <person name="Ai Y."/>
            <person name="Zhai J.W."/>
            <person name="Wu S.S."/>
            <person name="Zhou Z."/>
            <person name="Hsiao Y.Y."/>
            <person name="Wu W.L."/>
            <person name="Chen Y.Y."/>
            <person name="Lin Y.F."/>
            <person name="Hsu J.L."/>
            <person name="Li C.Y."/>
            <person name="Wang Z.W."/>
            <person name="Zhao X."/>
            <person name="Zhong W.Y."/>
            <person name="Ma X.K."/>
            <person name="Ma L."/>
            <person name="Huang J."/>
            <person name="Chen G.Z."/>
            <person name="Huang M.Z."/>
            <person name="Huang L."/>
            <person name="Peng D.H."/>
            <person name="Luo Y.B."/>
            <person name="Zou S.Q."/>
            <person name="Chen S.P."/>
            <person name="Lan S."/>
            <person name="Tsai W.C."/>
            <person name="Van de Peer Y."/>
            <person name="Liu Z.J."/>
        </authorList>
    </citation>
    <scope>NUCLEOTIDE SEQUENCE [LARGE SCALE GENOMIC DNA]</scope>
    <source>
        <strain evidence="2">Lor287</strain>
    </source>
</reference>
<feature type="domain" description="Dynamin N-terminal" evidence="1">
    <location>
        <begin position="23"/>
        <end position="115"/>
    </location>
</feature>
<proteinExistence type="predicted"/>
<evidence type="ECO:0000313" key="2">
    <source>
        <dbReference type="EMBL" id="KAK8921456.1"/>
    </source>
</evidence>
<dbReference type="PANTHER" id="PTHR11566:SF173">
    <property type="entry name" value="DYNAMIN-RELATED PROTEIN 4C"/>
    <property type="match status" value="1"/>
</dbReference>
<keyword evidence="3" id="KW-1185">Reference proteome</keyword>
<name>A0AAP0FWX9_9ASPA</name>
<protein>
    <recommendedName>
        <fullName evidence="1">Dynamin N-terminal domain-containing protein</fullName>
    </recommendedName>
</protein>
<dbReference type="Proteomes" id="UP001418222">
    <property type="component" value="Unassembled WGS sequence"/>
</dbReference>
<organism evidence="2 3">
    <name type="scientific">Platanthera zijinensis</name>
    <dbReference type="NCBI Taxonomy" id="2320716"/>
    <lineage>
        <taxon>Eukaryota</taxon>
        <taxon>Viridiplantae</taxon>
        <taxon>Streptophyta</taxon>
        <taxon>Embryophyta</taxon>
        <taxon>Tracheophyta</taxon>
        <taxon>Spermatophyta</taxon>
        <taxon>Magnoliopsida</taxon>
        <taxon>Liliopsida</taxon>
        <taxon>Asparagales</taxon>
        <taxon>Orchidaceae</taxon>
        <taxon>Orchidoideae</taxon>
        <taxon>Orchideae</taxon>
        <taxon>Orchidinae</taxon>
        <taxon>Platanthera</taxon>
    </lineage>
</organism>
<dbReference type="GO" id="GO:0016020">
    <property type="term" value="C:membrane"/>
    <property type="evidence" value="ECO:0007669"/>
    <property type="project" value="TreeGrafter"/>
</dbReference>
<dbReference type="InterPro" id="IPR027417">
    <property type="entry name" value="P-loop_NTPase"/>
</dbReference>
<dbReference type="PANTHER" id="PTHR11566">
    <property type="entry name" value="DYNAMIN"/>
    <property type="match status" value="1"/>
</dbReference>
<dbReference type="AlphaFoldDB" id="A0AAP0FWX9"/>
<evidence type="ECO:0000313" key="3">
    <source>
        <dbReference type="Proteomes" id="UP001418222"/>
    </source>
</evidence>
<gene>
    <name evidence="2" type="ORF">KSP39_PZI020609</name>
</gene>
<dbReference type="GO" id="GO:0008017">
    <property type="term" value="F:microtubule binding"/>
    <property type="evidence" value="ECO:0007669"/>
    <property type="project" value="TreeGrafter"/>
</dbReference>
<dbReference type="EMBL" id="JBBWWQ010000018">
    <property type="protein sequence ID" value="KAK8921456.1"/>
    <property type="molecule type" value="Genomic_DNA"/>
</dbReference>
<evidence type="ECO:0000259" key="1">
    <source>
        <dbReference type="Pfam" id="PF00350"/>
    </source>
</evidence>
<dbReference type="GO" id="GO:0005737">
    <property type="term" value="C:cytoplasm"/>
    <property type="evidence" value="ECO:0007669"/>
    <property type="project" value="TreeGrafter"/>
</dbReference>
<dbReference type="InterPro" id="IPR045063">
    <property type="entry name" value="Dynamin_N"/>
</dbReference>
<dbReference type="GO" id="GO:0003924">
    <property type="term" value="F:GTPase activity"/>
    <property type="evidence" value="ECO:0007669"/>
    <property type="project" value="TreeGrafter"/>
</dbReference>
<dbReference type="Pfam" id="PF00350">
    <property type="entry name" value="Dynamin_N"/>
    <property type="match status" value="1"/>
</dbReference>
<sequence length="118" mass="13135">MLLQCGLYLQYGGNQMRILLEESIEDDIQAVTNQIAGKDKSYSDTPLTLMFHKHGVPELTIIDLPECPLVPTDKELEHFSNITISYIQSSNNILLNVLSAGSDLLTIQSARKCRQVDG</sequence>